<dbReference type="SMART" id="SM00421">
    <property type="entry name" value="HTH_LUXR"/>
    <property type="match status" value="1"/>
</dbReference>
<dbReference type="PANTHER" id="PTHR44688:SF16">
    <property type="entry name" value="DNA-BINDING TRANSCRIPTIONAL ACTIVATOR DEVR_DOSR"/>
    <property type="match status" value="1"/>
</dbReference>
<feature type="transmembrane region" description="Helical" evidence="4">
    <location>
        <begin position="224"/>
        <end position="243"/>
    </location>
</feature>
<dbReference type="SUPFAM" id="SSF46894">
    <property type="entry name" value="C-terminal effector domain of the bipartite response regulators"/>
    <property type="match status" value="1"/>
</dbReference>
<feature type="transmembrane region" description="Helical" evidence="4">
    <location>
        <begin position="104"/>
        <end position="124"/>
    </location>
</feature>
<feature type="transmembrane region" description="Helical" evidence="4">
    <location>
        <begin position="349"/>
        <end position="367"/>
    </location>
</feature>
<evidence type="ECO:0000259" key="5">
    <source>
        <dbReference type="PROSITE" id="PS50043"/>
    </source>
</evidence>
<feature type="transmembrane region" description="Helical" evidence="4">
    <location>
        <begin position="130"/>
        <end position="154"/>
    </location>
</feature>
<keyword evidence="1" id="KW-0805">Transcription regulation</keyword>
<dbReference type="CDD" id="cd06170">
    <property type="entry name" value="LuxR_C_like"/>
    <property type="match status" value="1"/>
</dbReference>
<feature type="transmembrane region" description="Helical" evidence="4">
    <location>
        <begin position="191"/>
        <end position="212"/>
    </location>
</feature>
<evidence type="ECO:0000256" key="4">
    <source>
        <dbReference type="SAM" id="Phobius"/>
    </source>
</evidence>
<evidence type="ECO:0000313" key="7">
    <source>
        <dbReference type="Proteomes" id="UP000436429"/>
    </source>
</evidence>
<name>A0A844RJ71_EGGLN</name>
<comment type="caution">
    <text evidence="6">The sequence shown here is derived from an EMBL/GenBank/DDBJ whole genome shotgun (WGS) entry which is preliminary data.</text>
</comment>
<feature type="transmembrane region" description="Helical" evidence="4">
    <location>
        <begin position="407"/>
        <end position="432"/>
    </location>
</feature>
<feature type="transmembrane region" description="Helical" evidence="4">
    <location>
        <begin position="373"/>
        <end position="395"/>
    </location>
</feature>
<protein>
    <recommendedName>
        <fullName evidence="5">HTH luxR-type domain-containing protein</fullName>
    </recommendedName>
</protein>
<keyword evidence="2" id="KW-0238">DNA-binding</keyword>
<dbReference type="GO" id="GO:0006355">
    <property type="term" value="P:regulation of DNA-templated transcription"/>
    <property type="evidence" value="ECO:0007669"/>
    <property type="project" value="InterPro"/>
</dbReference>
<proteinExistence type="predicted"/>
<evidence type="ECO:0000256" key="3">
    <source>
        <dbReference type="ARBA" id="ARBA00023163"/>
    </source>
</evidence>
<feature type="transmembrane region" description="Helical" evidence="4">
    <location>
        <begin position="452"/>
        <end position="471"/>
    </location>
</feature>
<accession>A0A844RJ71</accession>
<keyword evidence="4" id="KW-1133">Transmembrane helix</keyword>
<feature type="transmembrane region" description="Helical" evidence="4">
    <location>
        <begin position="166"/>
        <end position="185"/>
    </location>
</feature>
<dbReference type="PANTHER" id="PTHR44688">
    <property type="entry name" value="DNA-BINDING TRANSCRIPTIONAL ACTIVATOR DEVR_DOSR"/>
    <property type="match status" value="1"/>
</dbReference>
<dbReference type="InterPro" id="IPR000792">
    <property type="entry name" value="Tscrpt_reg_LuxR_C"/>
</dbReference>
<dbReference type="AlphaFoldDB" id="A0A844RJ71"/>
<sequence length="585" mass="61805">MARTIASPLFSFMVPPFRGVNSNGLHGGRRSGRRTPLRHMICGENPSSVSEYFLLVGRADPAKQAMMKVLSNRLHVLGGHMAQGDEGARGARVERGAVRTGRCAAGLALLWFWVPWAAAIAHPLEQGALLAPLLATALFFGACACAALAALRLAKRVGTGYARMGDVLAASAGSLGSVIALLAYAAGEASLALQVLAMLLSGFAMGLAIVRWERSVAGVSERGMVGCAAALLASWSALLYVLFAGGGSGASLAGLAGVVSLAVRPRALRPDAQDVVVTRLLTLQTASFLKRYAGAFAASGAVTTFALIQFASARFAVVSDDTFLVLLLVAPVFLLVLLCAWLPKREQNFMLVFHLSFVVALLALFPVNPGTPISLNVSVAFCLLWIGSLVGSLLVMGSRVNRALRPWCDPCGLGPAAFCLGVAAGALVAIGWTMTPDFETVASGSPDGIVKVSVVTSFALIVLFCATNVVLRGSMLRRVELIARGRITQVMPAPRSFSGSEAHGEGDAPDALQDAYRRIAFDRGLTPRELDVLVVLGRGNTLARVQSELVISEGTAITHRRNIYRKLDVHSKQELLDFVERYARA</sequence>
<dbReference type="InterPro" id="IPR016032">
    <property type="entry name" value="Sig_transdc_resp-reg_C-effctor"/>
</dbReference>
<evidence type="ECO:0000256" key="2">
    <source>
        <dbReference type="ARBA" id="ARBA00023125"/>
    </source>
</evidence>
<dbReference type="Proteomes" id="UP000436429">
    <property type="component" value="Unassembled WGS sequence"/>
</dbReference>
<dbReference type="PROSITE" id="PS50043">
    <property type="entry name" value="HTH_LUXR_2"/>
    <property type="match status" value="1"/>
</dbReference>
<reference evidence="6 7" key="1">
    <citation type="submission" date="2019-11" db="EMBL/GenBank/DDBJ databases">
        <title>Whole genome shotgun sequencing (WGS) data from Adlercreutzia equolifaciens ResAG-91, Eggerthella lenta MRI-F36, MRI-F37, MRI-F40, ResAG-49, ResAG-88, ResAG-121, ResAG-145, and Gordonibacter sp. ResAG-5, ResAG-26, ResAG-43, ResAG-50, ResAG-59.</title>
        <authorList>
            <person name="Stoll D.A."/>
            <person name="Danylec N."/>
            <person name="Franz C.M.A.P."/>
            <person name="Huch M."/>
        </authorList>
    </citation>
    <scope>NUCLEOTIDE SEQUENCE [LARGE SCALE GENOMIC DNA]</scope>
    <source>
        <strain evidence="6 7">ResAG-88</strain>
    </source>
</reference>
<gene>
    <name evidence="6" type="ORF">GO726_05485</name>
</gene>
<dbReference type="InterPro" id="IPR036388">
    <property type="entry name" value="WH-like_DNA-bd_sf"/>
</dbReference>
<feature type="transmembrane region" description="Helical" evidence="4">
    <location>
        <begin position="288"/>
        <end position="311"/>
    </location>
</feature>
<evidence type="ECO:0000256" key="1">
    <source>
        <dbReference type="ARBA" id="ARBA00023015"/>
    </source>
</evidence>
<dbReference type="Gene3D" id="1.10.10.10">
    <property type="entry name" value="Winged helix-like DNA-binding domain superfamily/Winged helix DNA-binding domain"/>
    <property type="match status" value="1"/>
</dbReference>
<dbReference type="Pfam" id="PF00196">
    <property type="entry name" value="GerE"/>
    <property type="match status" value="1"/>
</dbReference>
<organism evidence="6 7">
    <name type="scientific">Eggerthella lenta</name>
    <name type="common">Eubacterium lentum</name>
    <dbReference type="NCBI Taxonomy" id="84112"/>
    <lineage>
        <taxon>Bacteria</taxon>
        <taxon>Bacillati</taxon>
        <taxon>Actinomycetota</taxon>
        <taxon>Coriobacteriia</taxon>
        <taxon>Eggerthellales</taxon>
        <taxon>Eggerthellaceae</taxon>
        <taxon>Eggerthella</taxon>
    </lineage>
</organism>
<keyword evidence="4" id="KW-0472">Membrane</keyword>
<dbReference type="GO" id="GO:0003677">
    <property type="term" value="F:DNA binding"/>
    <property type="evidence" value="ECO:0007669"/>
    <property type="project" value="UniProtKB-KW"/>
</dbReference>
<evidence type="ECO:0000313" key="6">
    <source>
        <dbReference type="EMBL" id="MVN32619.1"/>
    </source>
</evidence>
<feature type="transmembrane region" description="Helical" evidence="4">
    <location>
        <begin position="249"/>
        <end position="267"/>
    </location>
</feature>
<keyword evidence="3" id="KW-0804">Transcription</keyword>
<dbReference type="PRINTS" id="PR00038">
    <property type="entry name" value="HTHLUXR"/>
</dbReference>
<feature type="domain" description="HTH luxR-type" evidence="5">
    <location>
        <begin position="518"/>
        <end position="583"/>
    </location>
</feature>
<dbReference type="EMBL" id="WPOM01000008">
    <property type="protein sequence ID" value="MVN32619.1"/>
    <property type="molecule type" value="Genomic_DNA"/>
</dbReference>
<feature type="transmembrane region" description="Helical" evidence="4">
    <location>
        <begin position="323"/>
        <end position="342"/>
    </location>
</feature>
<keyword evidence="4" id="KW-0812">Transmembrane</keyword>